<accession>A0AAV9RFU3</accession>
<sequence>MPACVPVSEEFESKLPPLPNPVPVPDPSLEGSEDELPPSLGPVPEEFVDELSPLPVSVSEGCGPFTDLHGSAADLHGLAKGPSGLCTARLGSSSFRTAPLSSTMGNINSVRVWETVSFFCLLLFLFSFRWRLSTVTGGVTASFSDPDTFSDKTPVDSILAPLTPGPSSEPCEPSTVLAINLHSVLLSYPPGIHSPPTKAVGFRIKIQPIRLSTPRPTSFPLWR</sequence>
<comment type="caution">
    <text evidence="2">The sequence shown here is derived from an EMBL/GenBank/DDBJ whole genome shotgun (WGS) entry which is preliminary data.</text>
</comment>
<proteinExistence type="predicted"/>
<protein>
    <submittedName>
        <fullName evidence="2">Uncharacterized protein</fullName>
    </submittedName>
</protein>
<keyword evidence="3" id="KW-1185">Reference proteome</keyword>
<evidence type="ECO:0000256" key="1">
    <source>
        <dbReference type="SAM" id="MobiDB-lite"/>
    </source>
</evidence>
<organism evidence="2 3">
    <name type="scientific">Crenichthys baileyi</name>
    <name type="common">White River springfish</name>
    <dbReference type="NCBI Taxonomy" id="28760"/>
    <lineage>
        <taxon>Eukaryota</taxon>
        <taxon>Metazoa</taxon>
        <taxon>Chordata</taxon>
        <taxon>Craniata</taxon>
        <taxon>Vertebrata</taxon>
        <taxon>Euteleostomi</taxon>
        <taxon>Actinopterygii</taxon>
        <taxon>Neopterygii</taxon>
        <taxon>Teleostei</taxon>
        <taxon>Neoteleostei</taxon>
        <taxon>Acanthomorphata</taxon>
        <taxon>Ovalentaria</taxon>
        <taxon>Atherinomorphae</taxon>
        <taxon>Cyprinodontiformes</taxon>
        <taxon>Goodeidae</taxon>
        <taxon>Crenichthys</taxon>
    </lineage>
</organism>
<gene>
    <name evidence="2" type="ORF">CRENBAI_012309</name>
</gene>
<evidence type="ECO:0000313" key="2">
    <source>
        <dbReference type="EMBL" id="KAK5607762.1"/>
    </source>
</evidence>
<feature type="region of interest" description="Disordered" evidence="1">
    <location>
        <begin position="1"/>
        <end position="40"/>
    </location>
</feature>
<feature type="compositionally biased region" description="Pro residues" evidence="1">
    <location>
        <begin position="16"/>
        <end position="26"/>
    </location>
</feature>
<dbReference type="EMBL" id="JAHHUM010001965">
    <property type="protein sequence ID" value="KAK5607762.1"/>
    <property type="molecule type" value="Genomic_DNA"/>
</dbReference>
<evidence type="ECO:0000313" key="3">
    <source>
        <dbReference type="Proteomes" id="UP001311232"/>
    </source>
</evidence>
<reference evidence="2 3" key="1">
    <citation type="submission" date="2021-06" db="EMBL/GenBank/DDBJ databases">
        <authorList>
            <person name="Palmer J.M."/>
        </authorList>
    </citation>
    <scope>NUCLEOTIDE SEQUENCE [LARGE SCALE GENOMIC DNA]</scope>
    <source>
        <strain evidence="2 3">MEX-2019</strain>
        <tissue evidence="2">Muscle</tissue>
    </source>
</reference>
<name>A0AAV9RFU3_9TELE</name>
<dbReference type="Proteomes" id="UP001311232">
    <property type="component" value="Unassembled WGS sequence"/>
</dbReference>
<dbReference type="AlphaFoldDB" id="A0AAV9RFU3"/>